<dbReference type="PROSITE" id="PS00194">
    <property type="entry name" value="THIOREDOXIN_1"/>
    <property type="match status" value="1"/>
</dbReference>
<dbReference type="EMBL" id="SNYV01000003">
    <property type="protein sequence ID" value="TDQ81710.1"/>
    <property type="molecule type" value="Genomic_DNA"/>
</dbReference>
<feature type="domain" description="Thioredoxin" evidence="2">
    <location>
        <begin position="351"/>
        <end position="488"/>
    </location>
</feature>
<dbReference type="AlphaFoldDB" id="A0A4V3DEI7"/>
<organism evidence="3 4">
    <name type="scientific">Sphingobacterium yanglingense</name>
    <dbReference type="NCBI Taxonomy" id="1437280"/>
    <lineage>
        <taxon>Bacteria</taxon>
        <taxon>Pseudomonadati</taxon>
        <taxon>Bacteroidota</taxon>
        <taxon>Sphingobacteriia</taxon>
        <taxon>Sphingobacteriales</taxon>
        <taxon>Sphingobacteriaceae</taxon>
        <taxon>Sphingobacterium</taxon>
    </lineage>
</organism>
<dbReference type="InterPro" id="IPR036249">
    <property type="entry name" value="Thioredoxin-like_sf"/>
</dbReference>
<dbReference type="PANTHER" id="PTHR42852:SF13">
    <property type="entry name" value="PROTEIN DIPZ"/>
    <property type="match status" value="1"/>
</dbReference>
<protein>
    <submittedName>
        <fullName evidence="3">AhpC/TSA family protein</fullName>
    </submittedName>
</protein>
<evidence type="ECO:0000259" key="2">
    <source>
        <dbReference type="PROSITE" id="PS51352"/>
    </source>
</evidence>
<evidence type="ECO:0000313" key="3">
    <source>
        <dbReference type="EMBL" id="TDQ81710.1"/>
    </source>
</evidence>
<dbReference type="PROSITE" id="PS51352">
    <property type="entry name" value="THIOREDOXIN_2"/>
    <property type="match status" value="1"/>
</dbReference>
<comment type="caution">
    <text evidence="3">The sequence shown here is derived from an EMBL/GenBank/DDBJ whole genome shotgun (WGS) entry which is preliminary data.</text>
</comment>
<evidence type="ECO:0000313" key="4">
    <source>
        <dbReference type="Proteomes" id="UP000295292"/>
    </source>
</evidence>
<dbReference type="InterPro" id="IPR000866">
    <property type="entry name" value="AhpC/TSA"/>
</dbReference>
<keyword evidence="4" id="KW-1185">Reference proteome</keyword>
<accession>A0A4V3DEI7</accession>
<name>A0A4V3DEI7_9SPHI</name>
<dbReference type="Gene3D" id="3.40.30.10">
    <property type="entry name" value="Glutaredoxin"/>
    <property type="match status" value="1"/>
</dbReference>
<dbReference type="Pfam" id="PF00578">
    <property type="entry name" value="AhpC-TSA"/>
    <property type="match status" value="1"/>
</dbReference>
<dbReference type="SUPFAM" id="SSF52833">
    <property type="entry name" value="Thioredoxin-like"/>
    <property type="match status" value="1"/>
</dbReference>
<sequence length="493" mass="57164">MFSVFYNKSCLFLILSLIGFFKIGVCQEWSAKQQDSIYYEENANLNKVRILIMTEPDSVLLYAQKYAKNMSDLGLPPKLILEQYGNSIPFTTYHGFQSALTRSSDKGVTFSENEYHTSILTGFKNIFESINKLSKSNIDGLAKDFYSMNVFFDLYTSKFNKEDLNNKIKNYTLYVDQGEFGLYDYFPFYIAAIVNDYKERGDDQLIGDLLTKGIKSTEKFITTTNLDTQNKTLYNFLLSHLYGIQADRYGNQGKIENARAYWTKATMGITPNTKSLNNTVYYTVINTYLRCFAEDDFEILHKRRLAFLDKYPGKKDDYLNLLVSLSVLNPVEWKNSLEKFYKENYNKDFQNFWTEQLMSIKGSKRIDKTILSDLFGRHFSNDGKFILVDFWGTWCGPCLEEIPQINGLYERLKGNDKLKLLTVACKDSPEKVERFMAEKKCNFPVIVSDGRFEDIFEIYGYPTKLIISPNGSVMFIPSLEEDLDQLLALYFSI</sequence>
<dbReference type="PANTHER" id="PTHR42852">
    <property type="entry name" value="THIOL:DISULFIDE INTERCHANGE PROTEIN DSBE"/>
    <property type="match status" value="1"/>
</dbReference>
<dbReference type="GO" id="GO:0016491">
    <property type="term" value="F:oxidoreductase activity"/>
    <property type="evidence" value="ECO:0007669"/>
    <property type="project" value="InterPro"/>
</dbReference>
<dbReference type="Proteomes" id="UP000295292">
    <property type="component" value="Unassembled WGS sequence"/>
</dbReference>
<dbReference type="RefSeq" id="WP_133582659.1">
    <property type="nucleotide sequence ID" value="NZ_SNYV01000003.1"/>
</dbReference>
<dbReference type="InterPro" id="IPR050553">
    <property type="entry name" value="Thioredoxin_ResA/DsbE_sf"/>
</dbReference>
<dbReference type="InterPro" id="IPR017937">
    <property type="entry name" value="Thioredoxin_CS"/>
</dbReference>
<dbReference type="InterPro" id="IPR013766">
    <property type="entry name" value="Thioredoxin_domain"/>
</dbReference>
<dbReference type="GO" id="GO:0016209">
    <property type="term" value="F:antioxidant activity"/>
    <property type="evidence" value="ECO:0007669"/>
    <property type="project" value="InterPro"/>
</dbReference>
<dbReference type="OrthoDB" id="6399635at2"/>
<proteinExistence type="predicted"/>
<reference evidence="3 4" key="1">
    <citation type="submission" date="2019-03" db="EMBL/GenBank/DDBJ databases">
        <title>Genomic Encyclopedia of Archaeal and Bacterial Type Strains, Phase II (KMG-II): from individual species to whole genera.</title>
        <authorList>
            <person name="Goeker M."/>
        </authorList>
    </citation>
    <scope>NUCLEOTIDE SEQUENCE [LARGE SCALE GENOMIC DNA]</scope>
    <source>
        <strain evidence="3 4">DSM 28353</strain>
    </source>
</reference>
<dbReference type="CDD" id="cd02966">
    <property type="entry name" value="TlpA_like_family"/>
    <property type="match status" value="1"/>
</dbReference>
<keyword evidence="1" id="KW-0676">Redox-active center</keyword>
<gene>
    <name evidence="3" type="ORF">CLV99_0238</name>
</gene>
<evidence type="ECO:0000256" key="1">
    <source>
        <dbReference type="ARBA" id="ARBA00023284"/>
    </source>
</evidence>